<dbReference type="InterPro" id="IPR040523">
    <property type="entry name" value="AsnC_trans_reg2"/>
</dbReference>
<evidence type="ECO:0000259" key="8">
    <source>
        <dbReference type="Pfam" id="PF17805"/>
    </source>
</evidence>
<comment type="pathway">
    <text evidence="1">Porphyrin-containing compound metabolism; protoheme biosynthesis.</text>
</comment>
<evidence type="ECO:0000256" key="1">
    <source>
        <dbReference type="ARBA" id="ARBA00004744"/>
    </source>
</evidence>
<evidence type="ECO:0000256" key="2">
    <source>
        <dbReference type="ARBA" id="ARBA00023133"/>
    </source>
</evidence>
<feature type="domain" description="Siroheme decarboxylase NirL-like HTH" evidence="9">
    <location>
        <begin position="29"/>
        <end position="75"/>
    </location>
</feature>
<keyword evidence="3" id="KW-0456">Lyase</keyword>
<comment type="similarity">
    <text evidence="4">Belongs to the Ahb/Nir family.</text>
</comment>
<dbReference type="EMBL" id="VRYY01000253">
    <property type="protein sequence ID" value="MBG3877265.1"/>
    <property type="molecule type" value="Genomic_DNA"/>
</dbReference>
<evidence type="ECO:0000256" key="6">
    <source>
        <dbReference type="ARBA" id="ARBA00048470"/>
    </source>
</evidence>
<organism evidence="10 11">
    <name type="scientific">Nitratidesulfovibrio oxamicus</name>
    <dbReference type="NCBI Taxonomy" id="32016"/>
    <lineage>
        <taxon>Bacteria</taxon>
        <taxon>Pseudomonadati</taxon>
        <taxon>Thermodesulfobacteriota</taxon>
        <taxon>Desulfovibrionia</taxon>
        <taxon>Desulfovibrionales</taxon>
        <taxon>Desulfovibrionaceae</taxon>
        <taxon>Nitratidesulfovibrio</taxon>
    </lineage>
</organism>
<dbReference type="NCBIfam" id="NF040708">
    <property type="entry name" value="Siroheme_Dcarb_AhbA"/>
    <property type="match status" value="1"/>
</dbReference>
<dbReference type="PANTHER" id="PTHR43413">
    <property type="entry name" value="TRANSCRIPTIONAL REGULATOR, ASNC FAMILY"/>
    <property type="match status" value="1"/>
</dbReference>
<dbReference type="InterPro" id="IPR053953">
    <property type="entry name" value="NirdL-like_HTH"/>
</dbReference>
<evidence type="ECO:0000313" key="11">
    <source>
        <dbReference type="Proteomes" id="UP001194469"/>
    </source>
</evidence>
<dbReference type="InterPro" id="IPR036388">
    <property type="entry name" value="WH-like_DNA-bd_sf"/>
</dbReference>
<dbReference type="PANTHER" id="PTHR43413:SF1">
    <property type="entry name" value="SIROHEME DECARBOXYLASE NIRL SUBUNIT"/>
    <property type="match status" value="1"/>
</dbReference>
<comment type="caution">
    <text evidence="10">The sequence shown here is derived from an EMBL/GenBank/DDBJ whole genome shotgun (WGS) entry which is preliminary data.</text>
</comment>
<evidence type="ECO:0000256" key="3">
    <source>
        <dbReference type="ARBA" id="ARBA00023239"/>
    </source>
</evidence>
<gene>
    <name evidence="10" type="ORF">FVW20_09610</name>
</gene>
<dbReference type="Pfam" id="PF17805">
    <property type="entry name" value="AsnC_trans_reg2"/>
    <property type="match status" value="1"/>
</dbReference>
<comment type="catalytic activity">
    <reaction evidence="6">
        <text>siroheme + 2 H(+) = 12,18-didecarboxysiroheme + 2 CO2</text>
        <dbReference type="Rhea" id="RHEA:19093"/>
        <dbReference type="ChEBI" id="CHEBI:15378"/>
        <dbReference type="ChEBI" id="CHEBI:16526"/>
        <dbReference type="ChEBI" id="CHEBI:60052"/>
        <dbReference type="ChEBI" id="CHEBI:140497"/>
        <dbReference type="EC" id="4.1.1.111"/>
    </reaction>
</comment>
<proteinExistence type="inferred from homology"/>
<keyword evidence="11" id="KW-1185">Reference proteome</keyword>
<dbReference type="Pfam" id="PF22451">
    <property type="entry name" value="NirdL-like_HTH"/>
    <property type="match status" value="1"/>
</dbReference>
<feature type="region of interest" description="Disordered" evidence="7">
    <location>
        <begin position="1"/>
        <end position="21"/>
    </location>
</feature>
<evidence type="ECO:0000256" key="7">
    <source>
        <dbReference type="SAM" id="MobiDB-lite"/>
    </source>
</evidence>
<feature type="domain" description="Siroheme decarboxylase AsnC-like ligand binding" evidence="8">
    <location>
        <begin position="85"/>
        <end position="164"/>
    </location>
</feature>
<dbReference type="InterPro" id="IPR036390">
    <property type="entry name" value="WH_DNA-bd_sf"/>
</dbReference>
<dbReference type="InterPro" id="IPR050684">
    <property type="entry name" value="HTH-Siroheme_Decarb"/>
</dbReference>
<dbReference type="RefSeq" id="WP_231039010.1">
    <property type="nucleotide sequence ID" value="NZ_VRYY01000253.1"/>
</dbReference>
<dbReference type="InterPro" id="IPR053429">
    <property type="entry name" value="Siroheme_Decarboxylase"/>
</dbReference>
<dbReference type="Gene3D" id="3.30.70.3460">
    <property type="match status" value="1"/>
</dbReference>
<dbReference type="EC" id="4.1.1.111" evidence="5"/>
<sequence length="173" mass="19117">MTASHAESCTAPTAAPDTDTVTDTLDQIDKRILDVIQSDFPLESRPYAVIGERCGVTEAEALARVRAMKERRLIRRMGANFQSAKLGFRSTLCAAKVPDAAMDGFVAEVNRHVGVTHNYLRNHEYNIWFTCIGPSWDSVCATLAEITEKTGIPILNLPATKLFKIKVDFQMGD</sequence>
<feature type="compositionally biased region" description="Low complexity" evidence="7">
    <location>
        <begin position="10"/>
        <end position="21"/>
    </location>
</feature>
<protein>
    <recommendedName>
        <fullName evidence="5">siroheme decarboxylase</fullName>
        <ecNumber evidence="5">4.1.1.111</ecNumber>
    </recommendedName>
</protein>
<dbReference type="SUPFAM" id="SSF46785">
    <property type="entry name" value="Winged helix' DNA-binding domain"/>
    <property type="match status" value="1"/>
</dbReference>
<accession>A0ABS0J511</accession>
<reference evidence="10 11" key="1">
    <citation type="submission" date="2019-08" db="EMBL/GenBank/DDBJ databases">
        <authorList>
            <person name="Luo N."/>
        </authorList>
    </citation>
    <scope>NUCLEOTIDE SEQUENCE [LARGE SCALE GENOMIC DNA]</scope>
    <source>
        <strain evidence="10 11">NCIMB 9442</strain>
    </source>
</reference>
<evidence type="ECO:0000259" key="9">
    <source>
        <dbReference type="Pfam" id="PF22451"/>
    </source>
</evidence>
<name>A0ABS0J511_9BACT</name>
<dbReference type="Gene3D" id="1.10.10.10">
    <property type="entry name" value="Winged helix-like DNA-binding domain superfamily/Winged helix DNA-binding domain"/>
    <property type="match status" value="1"/>
</dbReference>
<keyword evidence="2" id="KW-0350">Heme biosynthesis</keyword>
<evidence type="ECO:0000313" key="10">
    <source>
        <dbReference type="EMBL" id="MBG3877265.1"/>
    </source>
</evidence>
<evidence type="ECO:0000256" key="5">
    <source>
        <dbReference type="ARBA" id="ARBA00023471"/>
    </source>
</evidence>
<evidence type="ECO:0000256" key="4">
    <source>
        <dbReference type="ARBA" id="ARBA00023457"/>
    </source>
</evidence>
<dbReference type="Proteomes" id="UP001194469">
    <property type="component" value="Unassembled WGS sequence"/>
</dbReference>